<feature type="region of interest" description="Disordered" evidence="1">
    <location>
        <begin position="137"/>
        <end position="156"/>
    </location>
</feature>
<reference evidence="2 3" key="1">
    <citation type="submission" date="2019-10" db="EMBL/GenBank/DDBJ databases">
        <authorList>
            <person name="Palmer J.M."/>
        </authorList>
    </citation>
    <scope>NUCLEOTIDE SEQUENCE [LARGE SCALE GENOMIC DNA]</scope>
    <source>
        <strain evidence="2 3">TWF694</strain>
    </source>
</reference>
<evidence type="ECO:0000313" key="2">
    <source>
        <dbReference type="EMBL" id="KAK6541281.1"/>
    </source>
</evidence>
<comment type="caution">
    <text evidence="2">The sequence shown here is derived from an EMBL/GenBank/DDBJ whole genome shotgun (WGS) entry which is preliminary data.</text>
</comment>
<keyword evidence="3" id="KW-1185">Reference proteome</keyword>
<gene>
    <name evidence="2" type="ORF">TWF694_008639</name>
</gene>
<name>A0AAV9XI95_9PEZI</name>
<dbReference type="EMBL" id="JAVHJO010000004">
    <property type="protein sequence ID" value="KAK6541281.1"/>
    <property type="molecule type" value="Genomic_DNA"/>
</dbReference>
<dbReference type="AlphaFoldDB" id="A0AAV9XI95"/>
<feature type="region of interest" description="Disordered" evidence="1">
    <location>
        <begin position="87"/>
        <end position="107"/>
    </location>
</feature>
<sequence length="171" mass="18701">MKINGNTDPQNLETDISEDDTSASGYSSIFQASLYFGDEEGEKAKENARKGSFISDDLENKTTLDEVHRTPESAINGASDFSTSVDTCSTLVPSPSERTPFDTGNDVHHDNSNCHNVEAQDFMLYQSENLEPLCAYASPKEPSTAPPSMPGPQSQRRAETLAEMLFRQGTL</sequence>
<feature type="region of interest" description="Disordered" evidence="1">
    <location>
        <begin position="1"/>
        <end position="24"/>
    </location>
</feature>
<accession>A0AAV9XI95</accession>
<proteinExistence type="predicted"/>
<protein>
    <submittedName>
        <fullName evidence="2">Uncharacterized protein</fullName>
    </submittedName>
</protein>
<feature type="compositionally biased region" description="Polar residues" evidence="1">
    <location>
        <begin position="87"/>
        <end position="97"/>
    </location>
</feature>
<feature type="compositionally biased region" description="Polar residues" evidence="1">
    <location>
        <begin position="1"/>
        <end position="14"/>
    </location>
</feature>
<dbReference type="Proteomes" id="UP001365542">
    <property type="component" value="Unassembled WGS sequence"/>
</dbReference>
<organism evidence="2 3">
    <name type="scientific">Orbilia ellipsospora</name>
    <dbReference type="NCBI Taxonomy" id="2528407"/>
    <lineage>
        <taxon>Eukaryota</taxon>
        <taxon>Fungi</taxon>
        <taxon>Dikarya</taxon>
        <taxon>Ascomycota</taxon>
        <taxon>Pezizomycotina</taxon>
        <taxon>Orbiliomycetes</taxon>
        <taxon>Orbiliales</taxon>
        <taxon>Orbiliaceae</taxon>
        <taxon>Orbilia</taxon>
    </lineage>
</organism>
<evidence type="ECO:0000256" key="1">
    <source>
        <dbReference type="SAM" id="MobiDB-lite"/>
    </source>
</evidence>
<evidence type="ECO:0000313" key="3">
    <source>
        <dbReference type="Proteomes" id="UP001365542"/>
    </source>
</evidence>